<dbReference type="RefSeq" id="WP_310798835.1">
    <property type="nucleotide sequence ID" value="NZ_CP123872.1"/>
</dbReference>
<sequence>MKNTELWTKKSNLRKTRTVESDLMPLQEGGIRVSVDKFALTSNNVGYAMSGEMIGYWHYFPTGEDDWGKVTVWGMADVIESNCAEISVGERLYGFFPMSRYLDMIPGRIKEGYFFDESSHRASLPALYNQYSRTQGEPEGMRALENERCILFPLFMTGFVIADFMLDHDWFNAGQIIVGSVSSKTGIGTASFIKKNGYKGQLIGLTSAGNKDFVKGLDICDQVVTYDAIKSLAQTSSVYIDMSGDAATRLALHTHLESDLQSSQIVGATHWEDASMKQEVPGVRPAFFFTPGQIDKRNKEWGPGVLMEKATVASAGLAVCLKGQLSVERHQGAEACAQIWLDMLDNKISGKRGILVSL</sequence>
<dbReference type="EMBL" id="CP123872">
    <property type="protein sequence ID" value="WND02991.1"/>
    <property type="molecule type" value="Genomic_DNA"/>
</dbReference>
<name>A0AA52H9A9_9PROT</name>
<keyword evidence="2" id="KW-1185">Reference proteome</keyword>
<proteinExistence type="predicted"/>
<evidence type="ECO:0000313" key="1">
    <source>
        <dbReference type="EMBL" id="WND02991.1"/>
    </source>
</evidence>
<gene>
    <name evidence="1" type="ORF">QGN29_01255</name>
</gene>
<protein>
    <submittedName>
        <fullName evidence="1">DUF2855 family protein</fullName>
    </submittedName>
</protein>
<dbReference type="Pfam" id="PF11017">
    <property type="entry name" value="DUF2855"/>
    <property type="match status" value="1"/>
</dbReference>
<organism evidence="1 2">
    <name type="scientific">Temperatibacter marinus</name>
    <dbReference type="NCBI Taxonomy" id="1456591"/>
    <lineage>
        <taxon>Bacteria</taxon>
        <taxon>Pseudomonadati</taxon>
        <taxon>Pseudomonadota</taxon>
        <taxon>Alphaproteobacteria</taxon>
        <taxon>Kordiimonadales</taxon>
        <taxon>Temperatibacteraceae</taxon>
        <taxon>Temperatibacter</taxon>
    </lineage>
</organism>
<reference evidence="1" key="1">
    <citation type="submission" date="2023-04" db="EMBL/GenBank/DDBJ databases">
        <title>Complete genome sequence of Temperatibacter marinus.</title>
        <authorList>
            <person name="Rong J.-C."/>
            <person name="Yi M.-L."/>
            <person name="Zhao Q."/>
        </authorList>
    </citation>
    <scope>NUCLEOTIDE SEQUENCE</scope>
    <source>
        <strain evidence="1">NBRC 110045</strain>
    </source>
</reference>
<dbReference type="AlphaFoldDB" id="A0AA52H9A9"/>
<dbReference type="KEGG" id="tmk:QGN29_01255"/>
<accession>A0AA52H9A9</accession>
<evidence type="ECO:0000313" key="2">
    <source>
        <dbReference type="Proteomes" id="UP001268683"/>
    </source>
</evidence>
<dbReference type="InterPro" id="IPR021276">
    <property type="entry name" value="DUF2855"/>
</dbReference>
<dbReference type="Proteomes" id="UP001268683">
    <property type="component" value="Chromosome"/>
</dbReference>